<keyword evidence="1" id="KW-0812">Transmembrane</keyword>
<evidence type="ECO:0000313" key="2">
    <source>
        <dbReference type="EMBL" id="WVX84157.1"/>
    </source>
</evidence>
<gene>
    <name evidence="2" type="ORF">R4Z09_14875</name>
</gene>
<dbReference type="Pfam" id="PF11750">
    <property type="entry name" value="DUF3307"/>
    <property type="match status" value="1"/>
</dbReference>
<organism evidence="2 3">
    <name type="scientific">Niallia oryzisoli</name>
    <dbReference type="NCBI Taxonomy" id="1737571"/>
    <lineage>
        <taxon>Bacteria</taxon>
        <taxon>Bacillati</taxon>
        <taxon>Bacillota</taxon>
        <taxon>Bacilli</taxon>
        <taxon>Bacillales</taxon>
        <taxon>Bacillaceae</taxon>
        <taxon>Niallia</taxon>
    </lineage>
</organism>
<reference evidence="2 3" key="1">
    <citation type="submission" date="2023-10" db="EMBL/GenBank/DDBJ databases">
        <title>Niallia locisalis sp.nov. isolated from a salt pond sample.</title>
        <authorList>
            <person name="Li X.-J."/>
            <person name="Dong L."/>
        </authorList>
    </citation>
    <scope>NUCLEOTIDE SEQUENCE [LARGE SCALE GENOMIC DNA]</scope>
    <source>
        <strain evidence="2 3">DSM 29761</strain>
    </source>
</reference>
<protein>
    <submittedName>
        <fullName evidence="2">DUF3307 domain-containing protein</fullName>
    </submittedName>
</protein>
<feature type="transmembrane region" description="Helical" evidence="1">
    <location>
        <begin position="164"/>
        <end position="186"/>
    </location>
</feature>
<keyword evidence="1" id="KW-0472">Membrane</keyword>
<dbReference type="EMBL" id="CP137640">
    <property type="protein sequence ID" value="WVX84157.1"/>
    <property type="molecule type" value="Genomic_DNA"/>
</dbReference>
<sequence>MIQLLLLFLLSHFIADFVTQTDYMINRKREYWKASKLSKGLTEHILHHQIITLIIVVVFYGYDHYLIPSLIIIGGIHYTLDWAKVEFSDHLINKCKAKNTKKKNIFDYILEKYTFHFLIDQLLHIFTIFIVLRLFQKTASLGYLIYYIEEIVFNHAPISGNSKIILLVIFFILLTFGSGYLIAFIFKDIKKDVVKTDEIAAALEQMSEDELSHLQSNIKNFDKDFLIEKVWEVKENENNSTKSIKIQYQIFNEPDNDTSGRYIGYLERVLIAAFVVINAYPGLALLAAFKTLTRFKQLESKSFAEYYLIGTLISMVIGVVIGGLIKMIII</sequence>
<proteinExistence type="predicted"/>
<feature type="transmembrane region" description="Helical" evidence="1">
    <location>
        <begin position="45"/>
        <end position="62"/>
    </location>
</feature>
<dbReference type="RefSeq" id="WP_338453029.1">
    <property type="nucleotide sequence ID" value="NZ_CP137640.1"/>
</dbReference>
<keyword evidence="1" id="KW-1133">Transmembrane helix</keyword>
<feature type="transmembrane region" description="Helical" evidence="1">
    <location>
        <begin position="309"/>
        <end position="329"/>
    </location>
</feature>
<feature type="transmembrane region" description="Helical" evidence="1">
    <location>
        <begin position="113"/>
        <end position="135"/>
    </location>
</feature>
<dbReference type="Proteomes" id="UP001357223">
    <property type="component" value="Chromosome"/>
</dbReference>
<dbReference type="InterPro" id="IPR021737">
    <property type="entry name" value="Phage_phiKZ_Orf197"/>
</dbReference>
<evidence type="ECO:0000313" key="3">
    <source>
        <dbReference type="Proteomes" id="UP001357223"/>
    </source>
</evidence>
<accession>A0ABZ2CQB2</accession>
<keyword evidence="3" id="KW-1185">Reference proteome</keyword>
<evidence type="ECO:0000256" key="1">
    <source>
        <dbReference type="SAM" id="Phobius"/>
    </source>
</evidence>
<feature type="transmembrane region" description="Helical" evidence="1">
    <location>
        <begin position="269"/>
        <end position="289"/>
    </location>
</feature>
<name>A0ABZ2CQB2_9BACI</name>